<evidence type="ECO:0000256" key="1">
    <source>
        <dbReference type="SAM" id="MobiDB-lite"/>
    </source>
</evidence>
<name>A0A6A4SNY3_SCOMX</name>
<evidence type="ECO:0000313" key="2">
    <source>
        <dbReference type="EMBL" id="KAF0034409.1"/>
    </source>
</evidence>
<dbReference type="EMBL" id="VEVO01000011">
    <property type="protein sequence ID" value="KAF0034409.1"/>
    <property type="molecule type" value="Genomic_DNA"/>
</dbReference>
<feature type="compositionally biased region" description="Low complexity" evidence="1">
    <location>
        <begin position="41"/>
        <end position="53"/>
    </location>
</feature>
<reference evidence="2 3" key="1">
    <citation type="submission" date="2019-06" db="EMBL/GenBank/DDBJ databases">
        <title>Draft genomes of female and male turbot (Scophthalmus maximus).</title>
        <authorList>
            <person name="Xu H."/>
            <person name="Xu X.-W."/>
            <person name="Shao C."/>
            <person name="Chen S."/>
        </authorList>
    </citation>
    <scope>NUCLEOTIDE SEQUENCE [LARGE SCALE GENOMIC DNA]</scope>
    <source>
        <strain evidence="2">Ysfricsl-2016a</strain>
        <tissue evidence="2">Blood</tissue>
    </source>
</reference>
<gene>
    <name evidence="2" type="ORF">F2P81_012167</name>
</gene>
<dbReference type="AlphaFoldDB" id="A0A6A4SNY3"/>
<feature type="region of interest" description="Disordered" evidence="1">
    <location>
        <begin position="199"/>
        <end position="221"/>
    </location>
</feature>
<feature type="region of interest" description="Disordered" evidence="1">
    <location>
        <begin position="41"/>
        <end position="85"/>
    </location>
</feature>
<protein>
    <submittedName>
        <fullName evidence="2">Uncharacterized protein</fullName>
    </submittedName>
</protein>
<evidence type="ECO:0000313" key="3">
    <source>
        <dbReference type="Proteomes" id="UP000438429"/>
    </source>
</evidence>
<comment type="caution">
    <text evidence="2">The sequence shown here is derived from an EMBL/GenBank/DDBJ whole genome shotgun (WGS) entry which is preliminary data.</text>
</comment>
<sequence>MTQKFISGRINTRGSPTVPVRIDASLRLKREIPDEVLNAAQRSAAGSRRGASAPDSVHNSRPIGLRCDEKTLHKPTKSGRNPPHRATLRCKRFGFVYFCRQVASAPDSVHNSRSIELKCEKRHFTTRRNREKTPRRHFSAALQRFGVKINLNVKLKVNAPETLKKNSLCKKNSPTVPVRIDACLRLKREIPDEVLNAAQRSAAGSRRGASAPDSVHNSRPIGLRCDEKTLHKPTKSGRNPPHRATLRCKRFGFVYFCRQVASAPDSVHNSRSIELKCEKRHFTTRRNREKTPRRHFSAALQRFGVKINLNVKLKVNAPETLKKNSLCKKK</sequence>
<feature type="compositionally biased region" description="Basic residues" evidence="1">
    <location>
        <begin position="73"/>
        <end position="85"/>
    </location>
</feature>
<proteinExistence type="predicted"/>
<organism evidence="2 3">
    <name type="scientific">Scophthalmus maximus</name>
    <name type="common">Turbot</name>
    <name type="synonym">Psetta maxima</name>
    <dbReference type="NCBI Taxonomy" id="52904"/>
    <lineage>
        <taxon>Eukaryota</taxon>
        <taxon>Metazoa</taxon>
        <taxon>Chordata</taxon>
        <taxon>Craniata</taxon>
        <taxon>Vertebrata</taxon>
        <taxon>Euteleostomi</taxon>
        <taxon>Actinopterygii</taxon>
        <taxon>Neopterygii</taxon>
        <taxon>Teleostei</taxon>
        <taxon>Neoteleostei</taxon>
        <taxon>Acanthomorphata</taxon>
        <taxon>Carangaria</taxon>
        <taxon>Pleuronectiformes</taxon>
        <taxon>Pleuronectoidei</taxon>
        <taxon>Scophthalmidae</taxon>
        <taxon>Scophthalmus</taxon>
    </lineage>
</organism>
<accession>A0A6A4SNY3</accession>
<dbReference type="Proteomes" id="UP000438429">
    <property type="component" value="Unassembled WGS sequence"/>
</dbReference>
<feature type="compositionally biased region" description="Low complexity" evidence="1">
    <location>
        <begin position="199"/>
        <end position="211"/>
    </location>
</feature>